<evidence type="ECO:0000256" key="1">
    <source>
        <dbReference type="SAM" id="SignalP"/>
    </source>
</evidence>
<keyword evidence="3" id="KW-1185">Reference proteome</keyword>
<organism evidence="2 3">
    <name type="scientific">Pedobacter vanadiisoli</name>
    <dbReference type="NCBI Taxonomy" id="1761975"/>
    <lineage>
        <taxon>Bacteria</taxon>
        <taxon>Pseudomonadati</taxon>
        <taxon>Bacteroidota</taxon>
        <taxon>Sphingobacteriia</taxon>
        <taxon>Sphingobacteriales</taxon>
        <taxon>Sphingobacteriaceae</taxon>
        <taxon>Pedobacter</taxon>
    </lineage>
</organism>
<name>A0ABW5MPI9_9SPHI</name>
<dbReference type="Proteomes" id="UP001597461">
    <property type="component" value="Unassembled WGS sequence"/>
</dbReference>
<feature type="chain" id="PRO_5047384263" evidence="1">
    <location>
        <begin position="21"/>
        <end position="220"/>
    </location>
</feature>
<protein>
    <submittedName>
        <fullName evidence="2">Uncharacterized protein</fullName>
    </submittedName>
</protein>
<feature type="signal peptide" evidence="1">
    <location>
        <begin position="1"/>
        <end position="20"/>
    </location>
</feature>
<sequence length="220" mass="25139">MKFLFLLLTFISLKSYSQYALSPFADVQGTLLREIKYEDVKGSPYLSDNWTLGKVTTKSGKHYADVPLKYNVMDDKLIFKHDNGNPMYFVEPVTAFELNNIISGTSAKFVNGLPGTDHYNASSYYEVIFSGQVSLFKKIGKVITESKEYGSAITNKSFNTTSNYFVLSDDKFSKITPNKKTISILFPSKEQQLNDYLKKEKIDLKNDDDLKKLFEYLNKI</sequence>
<dbReference type="EMBL" id="JBHULL010000010">
    <property type="protein sequence ID" value="MFD2583644.1"/>
    <property type="molecule type" value="Genomic_DNA"/>
</dbReference>
<proteinExistence type="predicted"/>
<dbReference type="RefSeq" id="WP_379079993.1">
    <property type="nucleotide sequence ID" value="NZ_JBHULL010000010.1"/>
</dbReference>
<comment type="caution">
    <text evidence="2">The sequence shown here is derived from an EMBL/GenBank/DDBJ whole genome shotgun (WGS) entry which is preliminary data.</text>
</comment>
<gene>
    <name evidence="2" type="ORF">ACFSR6_14185</name>
</gene>
<evidence type="ECO:0000313" key="3">
    <source>
        <dbReference type="Proteomes" id="UP001597461"/>
    </source>
</evidence>
<accession>A0ABW5MPI9</accession>
<keyword evidence="1" id="KW-0732">Signal</keyword>
<reference evidence="3" key="1">
    <citation type="journal article" date="2019" name="Int. J. Syst. Evol. Microbiol.">
        <title>The Global Catalogue of Microorganisms (GCM) 10K type strain sequencing project: providing services to taxonomists for standard genome sequencing and annotation.</title>
        <authorList>
            <consortium name="The Broad Institute Genomics Platform"/>
            <consortium name="The Broad Institute Genome Sequencing Center for Infectious Disease"/>
            <person name="Wu L."/>
            <person name="Ma J."/>
        </authorList>
    </citation>
    <scope>NUCLEOTIDE SEQUENCE [LARGE SCALE GENOMIC DNA]</scope>
    <source>
        <strain evidence="3">KCTC 42866</strain>
    </source>
</reference>
<evidence type="ECO:0000313" key="2">
    <source>
        <dbReference type="EMBL" id="MFD2583644.1"/>
    </source>
</evidence>